<gene>
    <name evidence="2" type="ORF">EDC52_110105</name>
</gene>
<dbReference type="Pfam" id="PF00856">
    <property type="entry name" value="SET"/>
    <property type="match status" value="1"/>
</dbReference>
<dbReference type="PROSITE" id="PS50280">
    <property type="entry name" value="SET"/>
    <property type="match status" value="1"/>
</dbReference>
<dbReference type="Gene3D" id="2.170.270.10">
    <property type="entry name" value="SET domain"/>
    <property type="match status" value="1"/>
</dbReference>
<dbReference type="Proteomes" id="UP000295719">
    <property type="component" value="Unassembled WGS sequence"/>
</dbReference>
<reference evidence="2 3" key="1">
    <citation type="submission" date="2019-03" db="EMBL/GenBank/DDBJ databases">
        <title>Genomic Encyclopedia of Type Strains, Phase IV (KMG-IV): sequencing the most valuable type-strain genomes for metagenomic binning, comparative biology and taxonomic classification.</title>
        <authorList>
            <person name="Goeker M."/>
        </authorList>
    </citation>
    <scope>NUCLEOTIDE SEQUENCE [LARGE SCALE GENOMIC DNA]</scope>
    <source>
        <strain evidence="2 3">DSM 19580</strain>
    </source>
</reference>
<dbReference type="AlphaFoldDB" id="A0A4R3YQ77"/>
<dbReference type="EMBL" id="SMCR01000010">
    <property type="protein sequence ID" value="TCV93073.1"/>
    <property type="molecule type" value="Genomic_DNA"/>
</dbReference>
<name>A0A4R3YQ77_9GAMM</name>
<comment type="caution">
    <text evidence="2">The sequence shown here is derived from an EMBL/GenBank/DDBJ whole genome shotgun (WGS) entry which is preliminary data.</text>
</comment>
<accession>A0A4R3YQ77</accession>
<dbReference type="InterPro" id="IPR001214">
    <property type="entry name" value="SET_dom"/>
</dbReference>
<evidence type="ECO:0000313" key="2">
    <source>
        <dbReference type="EMBL" id="TCV93073.1"/>
    </source>
</evidence>
<sequence>MDNNPIHISLKSPISTKSDSDRCYASHVIETFLNKHTTPAARKTLYQQLDCRRIKSADVPTSEAVLIGQWGVFAASRIPEGSCIGIHSGMLINRKDYDNHIHHDGDFRIAMTVNNDKSSFFLEGDGITSKINSLFLFDDNGVPRAQQPEGYNVEVATFSGKTVKNKKIDIFGLFSLTDIAEGQELRLNYHYTPEIFSYMAEKQAY</sequence>
<evidence type="ECO:0000259" key="1">
    <source>
        <dbReference type="PROSITE" id="PS50280"/>
    </source>
</evidence>
<keyword evidence="3" id="KW-1185">Reference proteome</keyword>
<proteinExistence type="predicted"/>
<evidence type="ECO:0000313" key="3">
    <source>
        <dbReference type="Proteomes" id="UP000295719"/>
    </source>
</evidence>
<protein>
    <recommendedName>
        <fullName evidence="1">SET domain-containing protein</fullName>
    </recommendedName>
</protein>
<organism evidence="2 3">
    <name type="scientific">Biostraticola tofi</name>
    <dbReference type="NCBI Taxonomy" id="466109"/>
    <lineage>
        <taxon>Bacteria</taxon>
        <taxon>Pseudomonadati</taxon>
        <taxon>Pseudomonadota</taxon>
        <taxon>Gammaproteobacteria</taxon>
        <taxon>Enterobacterales</taxon>
        <taxon>Bruguierivoracaceae</taxon>
        <taxon>Biostraticola</taxon>
    </lineage>
</organism>
<dbReference type="SUPFAM" id="SSF82199">
    <property type="entry name" value="SET domain"/>
    <property type="match status" value="1"/>
</dbReference>
<feature type="domain" description="SET" evidence="1">
    <location>
        <begin position="52"/>
        <end position="190"/>
    </location>
</feature>
<dbReference type="InterPro" id="IPR046341">
    <property type="entry name" value="SET_dom_sf"/>
</dbReference>